<dbReference type="GO" id="GO:0050661">
    <property type="term" value="F:NADP binding"/>
    <property type="evidence" value="ECO:0007669"/>
    <property type="project" value="TreeGrafter"/>
</dbReference>
<dbReference type="SUPFAM" id="SSF51735">
    <property type="entry name" value="NAD(P)-binding Rossmann-fold domains"/>
    <property type="match status" value="1"/>
</dbReference>
<organism evidence="9 10">
    <name type="scientific">Lasiosphaeria miniovina</name>
    <dbReference type="NCBI Taxonomy" id="1954250"/>
    <lineage>
        <taxon>Eukaryota</taxon>
        <taxon>Fungi</taxon>
        <taxon>Dikarya</taxon>
        <taxon>Ascomycota</taxon>
        <taxon>Pezizomycotina</taxon>
        <taxon>Sordariomycetes</taxon>
        <taxon>Sordariomycetidae</taxon>
        <taxon>Sordariales</taxon>
        <taxon>Lasiosphaeriaceae</taxon>
        <taxon>Lasiosphaeria</taxon>
    </lineage>
</organism>
<dbReference type="Proteomes" id="UP001172101">
    <property type="component" value="Unassembled WGS sequence"/>
</dbReference>
<dbReference type="InterPro" id="IPR008927">
    <property type="entry name" value="6-PGluconate_DH-like_C_sf"/>
</dbReference>
<dbReference type="AlphaFoldDB" id="A0AA39ZQ78"/>
<dbReference type="EC" id="1.1.1.169" evidence="2"/>
<dbReference type="RefSeq" id="XP_060289270.1">
    <property type="nucleotide sequence ID" value="XM_060447377.1"/>
</dbReference>
<evidence type="ECO:0000256" key="5">
    <source>
        <dbReference type="ARBA" id="ARBA00032024"/>
    </source>
</evidence>
<dbReference type="PANTHER" id="PTHR43765">
    <property type="entry name" value="2-DEHYDROPANTOATE 2-REDUCTASE-RELATED"/>
    <property type="match status" value="1"/>
</dbReference>
<reference evidence="9" key="1">
    <citation type="submission" date="2023-06" db="EMBL/GenBank/DDBJ databases">
        <title>Genome-scale phylogeny and comparative genomics of the fungal order Sordariales.</title>
        <authorList>
            <consortium name="Lawrence Berkeley National Laboratory"/>
            <person name="Hensen N."/>
            <person name="Bonometti L."/>
            <person name="Westerberg I."/>
            <person name="Brannstrom I.O."/>
            <person name="Guillou S."/>
            <person name="Cros-Aarteil S."/>
            <person name="Calhoun S."/>
            <person name="Haridas S."/>
            <person name="Kuo A."/>
            <person name="Mondo S."/>
            <person name="Pangilinan J."/>
            <person name="Riley R."/>
            <person name="LaButti K."/>
            <person name="Andreopoulos B."/>
            <person name="Lipzen A."/>
            <person name="Chen C."/>
            <person name="Yanf M."/>
            <person name="Daum C."/>
            <person name="Ng V."/>
            <person name="Clum A."/>
            <person name="Steindorff A."/>
            <person name="Ohm R."/>
            <person name="Martin F."/>
            <person name="Silar P."/>
            <person name="Natvig D."/>
            <person name="Lalanne C."/>
            <person name="Gautier V."/>
            <person name="Ament-velasquez S.L."/>
            <person name="Kruys A."/>
            <person name="Hutchinson M.I."/>
            <person name="Powell A.J."/>
            <person name="Barry K."/>
            <person name="Miller A.N."/>
            <person name="Grigoriev I.V."/>
            <person name="Debuchy R."/>
            <person name="Gladieux P."/>
            <person name="Thoren M.H."/>
            <person name="Johannesson H."/>
        </authorList>
    </citation>
    <scope>NUCLEOTIDE SEQUENCE</scope>
    <source>
        <strain evidence="9">SMH2392-1A</strain>
    </source>
</reference>
<dbReference type="PANTHER" id="PTHR43765:SF2">
    <property type="entry name" value="2-DEHYDROPANTOATE 2-REDUCTASE"/>
    <property type="match status" value="1"/>
</dbReference>
<feature type="domain" description="Ketopantoate reductase C-terminal" evidence="8">
    <location>
        <begin position="238"/>
        <end position="369"/>
    </location>
</feature>
<comment type="caution">
    <text evidence="9">The sequence shown here is derived from an EMBL/GenBank/DDBJ whole genome shotgun (WGS) entry which is preliminary data.</text>
</comment>
<accession>A0AA39ZQ78</accession>
<comment type="similarity">
    <text evidence="1">Belongs to the ketopantoate reductase family.</text>
</comment>
<evidence type="ECO:0000313" key="10">
    <source>
        <dbReference type="Proteomes" id="UP001172101"/>
    </source>
</evidence>
<dbReference type="SUPFAM" id="SSF48179">
    <property type="entry name" value="6-phosphogluconate dehydrogenase C-terminal domain-like"/>
    <property type="match status" value="1"/>
</dbReference>
<dbReference type="InterPro" id="IPR013328">
    <property type="entry name" value="6PGD_dom2"/>
</dbReference>
<dbReference type="GO" id="GO:0005739">
    <property type="term" value="C:mitochondrion"/>
    <property type="evidence" value="ECO:0007669"/>
    <property type="project" value="TreeGrafter"/>
</dbReference>
<feature type="domain" description="Ketopantoate reductase N-terminal" evidence="7">
    <location>
        <begin position="24"/>
        <end position="201"/>
    </location>
</feature>
<dbReference type="EMBL" id="JAUIRO010000009">
    <property type="protein sequence ID" value="KAK0701606.1"/>
    <property type="molecule type" value="Genomic_DNA"/>
</dbReference>
<dbReference type="Pfam" id="PF08546">
    <property type="entry name" value="ApbA_C"/>
    <property type="match status" value="1"/>
</dbReference>
<name>A0AA39ZQ78_9PEZI</name>
<evidence type="ECO:0000259" key="7">
    <source>
        <dbReference type="Pfam" id="PF02558"/>
    </source>
</evidence>
<dbReference type="Gene3D" id="1.10.1040.10">
    <property type="entry name" value="N-(1-d-carboxylethyl)-l-norvaline Dehydrogenase, domain 2"/>
    <property type="match status" value="1"/>
</dbReference>
<keyword evidence="4" id="KW-0560">Oxidoreductase</keyword>
<dbReference type="Pfam" id="PF02558">
    <property type="entry name" value="ApbA"/>
    <property type="match status" value="1"/>
</dbReference>
<sequence length="372" mass="39951">MNAAVRAKRGSPVLGNSATLNGAIYILGVGNLGKLVAHSLARREAAAPVTLLFHRPGLLADWEASGRAIKCTTDGVVDTRRNFSVELLPNGYGTRTGRESGSGSGSGSDSETQHRPPPIHYLVVTTKAYSTLAALELVKDRIDRNSTILFLQNGIGTTKEVSDNLFVVPNTRPTYLAGICSAGVYSSGPFSIVHAGRGPLAVHPESLSRASYMSHNHLVQQLVYADALDAAILSPASLREAQLRKLVVNSIINPLTAIFNCKNGELFADPKNVALMSILVRETSAIVRALLPQKSHPAIMDTFTNKYLEELVLSVAEKTGGNTSSMLQDVRAGRRTEIDYMNGYLVESAGRLNLPCEHNAAIVRQVRQLATV</sequence>
<dbReference type="Gene3D" id="3.40.50.720">
    <property type="entry name" value="NAD(P)-binding Rossmann-like Domain"/>
    <property type="match status" value="1"/>
</dbReference>
<dbReference type="InterPro" id="IPR050838">
    <property type="entry name" value="Ketopantoate_reductase"/>
</dbReference>
<dbReference type="InterPro" id="IPR036291">
    <property type="entry name" value="NAD(P)-bd_dom_sf"/>
</dbReference>
<evidence type="ECO:0000256" key="2">
    <source>
        <dbReference type="ARBA" id="ARBA00013014"/>
    </source>
</evidence>
<keyword evidence="10" id="KW-1185">Reference proteome</keyword>
<proteinExistence type="inferred from homology"/>
<dbReference type="InterPro" id="IPR013752">
    <property type="entry name" value="KPA_reductase"/>
</dbReference>
<keyword evidence="3" id="KW-0521">NADP</keyword>
<dbReference type="GO" id="GO:0008677">
    <property type="term" value="F:2-dehydropantoate 2-reductase activity"/>
    <property type="evidence" value="ECO:0007669"/>
    <property type="project" value="UniProtKB-EC"/>
</dbReference>
<evidence type="ECO:0000313" key="9">
    <source>
        <dbReference type="EMBL" id="KAK0701606.1"/>
    </source>
</evidence>
<feature type="region of interest" description="Disordered" evidence="6">
    <location>
        <begin position="88"/>
        <end position="117"/>
    </location>
</feature>
<dbReference type="NCBIfam" id="TIGR00745">
    <property type="entry name" value="apbA_panE"/>
    <property type="match status" value="1"/>
</dbReference>
<evidence type="ECO:0000256" key="3">
    <source>
        <dbReference type="ARBA" id="ARBA00022857"/>
    </source>
</evidence>
<evidence type="ECO:0000256" key="4">
    <source>
        <dbReference type="ARBA" id="ARBA00023002"/>
    </source>
</evidence>
<evidence type="ECO:0000256" key="1">
    <source>
        <dbReference type="ARBA" id="ARBA00007870"/>
    </source>
</evidence>
<gene>
    <name evidence="9" type="ORF">B0T26DRAFT_815723</name>
</gene>
<dbReference type="InterPro" id="IPR003710">
    <property type="entry name" value="ApbA"/>
</dbReference>
<evidence type="ECO:0000256" key="6">
    <source>
        <dbReference type="SAM" id="MobiDB-lite"/>
    </source>
</evidence>
<dbReference type="InterPro" id="IPR013332">
    <property type="entry name" value="KPR_N"/>
</dbReference>
<dbReference type="GO" id="GO:0015940">
    <property type="term" value="P:pantothenate biosynthetic process"/>
    <property type="evidence" value="ECO:0007669"/>
    <property type="project" value="InterPro"/>
</dbReference>
<dbReference type="GeneID" id="85330647"/>
<evidence type="ECO:0000259" key="8">
    <source>
        <dbReference type="Pfam" id="PF08546"/>
    </source>
</evidence>
<protein>
    <recommendedName>
        <fullName evidence="2">2-dehydropantoate 2-reductase</fullName>
        <ecNumber evidence="2">1.1.1.169</ecNumber>
    </recommendedName>
    <alternativeName>
        <fullName evidence="5">Ketopantoate reductase</fullName>
    </alternativeName>
</protein>